<feature type="transmembrane region" description="Helical" evidence="10">
    <location>
        <begin position="94"/>
        <end position="112"/>
    </location>
</feature>
<feature type="transmembrane region" description="Helical" evidence="10">
    <location>
        <begin position="386"/>
        <end position="405"/>
    </location>
</feature>
<dbReference type="AlphaFoldDB" id="A0A2A5AWA2"/>
<dbReference type="GO" id="GO:0006811">
    <property type="term" value="P:monoatomic ion transport"/>
    <property type="evidence" value="ECO:0007669"/>
    <property type="project" value="UniProtKB-KW"/>
</dbReference>
<evidence type="ECO:0000256" key="7">
    <source>
        <dbReference type="ARBA" id="ARBA00023065"/>
    </source>
</evidence>
<dbReference type="GO" id="GO:0042910">
    <property type="term" value="F:xenobiotic transmembrane transporter activity"/>
    <property type="evidence" value="ECO:0007669"/>
    <property type="project" value="InterPro"/>
</dbReference>
<dbReference type="PANTHER" id="PTHR43298">
    <property type="entry name" value="MULTIDRUG RESISTANCE PROTEIN NORM-RELATED"/>
    <property type="match status" value="1"/>
</dbReference>
<dbReference type="PIRSF" id="PIRSF006603">
    <property type="entry name" value="DinF"/>
    <property type="match status" value="1"/>
</dbReference>
<keyword evidence="7" id="KW-0406">Ion transport</keyword>
<evidence type="ECO:0000256" key="2">
    <source>
        <dbReference type="ARBA" id="ARBA00022448"/>
    </source>
</evidence>
<evidence type="ECO:0000256" key="5">
    <source>
        <dbReference type="ARBA" id="ARBA00022692"/>
    </source>
</evidence>
<dbReference type="Pfam" id="PF01554">
    <property type="entry name" value="MatE"/>
    <property type="match status" value="2"/>
</dbReference>
<keyword evidence="4" id="KW-1003">Cell membrane</keyword>
<feature type="transmembrane region" description="Helical" evidence="10">
    <location>
        <begin position="238"/>
        <end position="263"/>
    </location>
</feature>
<keyword evidence="8 10" id="KW-0472">Membrane</keyword>
<dbReference type="InterPro" id="IPR048279">
    <property type="entry name" value="MdtK-like"/>
</dbReference>
<organism evidence="11 12">
    <name type="scientific">SAR86 cluster bacterium</name>
    <dbReference type="NCBI Taxonomy" id="2030880"/>
    <lineage>
        <taxon>Bacteria</taxon>
        <taxon>Pseudomonadati</taxon>
        <taxon>Pseudomonadota</taxon>
        <taxon>Gammaproteobacteria</taxon>
        <taxon>SAR86 cluster</taxon>
    </lineage>
</organism>
<feature type="transmembrane region" description="Helical" evidence="10">
    <location>
        <begin position="12"/>
        <end position="33"/>
    </location>
</feature>
<dbReference type="GO" id="GO:0005886">
    <property type="term" value="C:plasma membrane"/>
    <property type="evidence" value="ECO:0007669"/>
    <property type="project" value="UniProtKB-SubCell"/>
</dbReference>
<feature type="transmembrane region" description="Helical" evidence="10">
    <location>
        <begin position="53"/>
        <end position="74"/>
    </location>
</feature>
<dbReference type="NCBIfam" id="TIGR00797">
    <property type="entry name" value="matE"/>
    <property type="match status" value="1"/>
</dbReference>
<feature type="transmembrane region" description="Helical" evidence="10">
    <location>
        <begin position="283"/>
        <end position="303"/>
    </location>
</feature>
<dbReference type="CDD" id="cd13141">
    <property type="entry name" value="MATE_like_13"/>
    <property type="match status" value="1"/>
</dbReference>
<evidence type="ECO:0000313" key="11">
    <source>
        <dbReference type="EMBL" id="PCJ23058.1"/>
    </source>
</evidence>
<evidence type="ECO:0000313" key="12">
    <source>
        <dbReference type="Proteomes" id="UP000218327"/>
    </source>
</evidence>
<keyword evidence="5 10" id="KW-0812">Transmembrane</keyword>
<dbReference type="InterPro" id="IPR002528">
    <property type="entry name" value="MATE_fam"/>
</dbReference>
<evidence type="ECO:0000256" key="8">
    <source>
        <dbReference type="ARBA" id="ARBA00023136"/>
    </source>
</evidence>
<gene>
    <name evidence="11" type="ORF">COA96_12720</name>
</gene>
<sequence length="454" mass="49070">MKDLTQGSTRKIIISMAVPVAAGMIFQTLYLLVDLYFVAALGEDSVAGVGTAGTLLFMIMALTQVLGVSAVALISQAVGRKDQDEANLIFNQSLILSGIFALITLVGGYLFARPYLATIAADEASLEEGVIFLKWFLPGMALQFAMMAMASSLRATGIVKPAMIVQVITVVLNTILAPVLIAGWGPGPALGVMGAGLASTISITVGVLMLALYFFKFEKYVSFNTKLWRPRFDIWRRMLDIGLPAGGEMLLLFVYFSVVYWLIQDFGASAQAGFSIGGRIMQSIFMPTMAIAFAVGPIIGQNFGAGLSSRVRETCYNGMMLSTAVMFVTTIFMQWQPELMVAFFTDDPEVIAVGAVFLQLISLNFIAQGIVFTASGVFQGLGNTRPALMSSGVRLLIFIPTAVYFKNQPDFAINQVWYISIVSVTVQAIVSFLLVRREFAAKLSKDDVEQATPA</sequence>
<dbReference type="Proteomes" id="UP000218327">
    <property type="component" value="Unassembled WGS sequence"/>
</dbReference>
<dbReference type="PANTHER" id="PTHR43298:SF2">
    <property type="entry name" value="FMN_FAD EXPORTER YEEO-RELATED"/>
    <property type="match status" value="1"/>
</dbReference>
<feature type="transmembrane region" description="Helical" evidence="10">
    <location>
        <begin position="417"/>
        <end position="435"/>
    </location>
</feature>
<evidence type="ECO:0000256" key="4">
    <source>
        <dbReference type="ARBA" id="ARBA00022475"/>
    </source>
</evidence>
<comment type="caution">
    <text evidence="11">The sequence shown here is derived from an EMBL/GenBank/DDBJ whole genome shotgun (WGS) entry which is preliminary data.</text>
</comment>
<evidence type="ECO:0000256" key="6">
    <source>
        <dbReference type="ARBA" id="ARBA00022989"/>
    </source>
</evidence>
<dbReference type="GO" id="GO:0015297">
    <property type="term" value="F:antiporter activity"/>
    <property type="evidence" value="ECO:0007669"/>
    <property type="project" value="UniProtKB-KW"/>
</dbReference>
<accession>A0A2A5AWA2</accession>
<feature type="transmembrane region" description="Helical" evidence="10">
    <location>
        <begin position="190"/>
        <end position="217"/>
    </location>
</feature>
<protein>
    <recommendedName>
        <fullName evidence="9">Multidrug-efflux transporter</fullName>
    </recommendedName>
</protein>
<evidence type="ECO:0000256" key="1">
    <source>
        <dbReference type="ARBA" id="ARBA00004429"/>
    </source>
</evidence>
<comment type="subcellular location">
    <subcellularLocation>
        <location evidence="1">Cell inner membrane</location>
        <topology evidence="1">Multi-pass membrane protein</topology>
    </subcellularLocation>
</comment>
<dbReference type="InterPro" id="IPR050222">
    <property type="entry name" value="MATE_MdtK"/>
</dbReference>
<proteinExistence type="predicted"/>
<evidence type="ECO:0000256" key="9">
    <source>
        <dbReference type="ARBA" id="ARBA00031636"/>
    </source>
</evidence>
<name>A0A2A5AWA2_9GAMM</name>
<keyword evidence="2" id="KW-0813">Transport</keyword>
<keyword evidence="6 10" id="KW-1133">Transmembrane helix</keyword>
<evidence type="ECO:0000256" key="3">
    <source>
        <dbReference type="ARBA" id="ARBA00022449"/>
    </source>
</evidence>
<feature type="transmembrane region" description="Helical" evidence="10">
    <location>
        <begin position="162"/>
        <end position="184"/>
    </location>
</feature>
<keyword evidence="3" id="KW-0050">Antiport</keyword>
<feature type="transmembrane region" description="Helical" evidence="10">
    <location>
        <begin position="132"/>
        <end position="150"/>
    </location>
</feature>
<reference evidence="12" key="1">
    <citation type="submission" date="2017-08" db="EMBL/GenBank/DDBJ databases">
        <title>A dynamic microbial community with high functional redundancy inhabits the cold, oxic subseafloor aquifer.</title>
        <authorList>
            <person name="Tully B.J."/>
            <person name="Wheat C.G."/>
            <person name="Glazer B.T."/>
            <person name="Huber J.A."/>
        </authorList>
    </citation>
    <scope>NUCLEOTIDE SEQUENCE [LARGE SCALE GENOMIC DNA]</scope>
</reference>
<feature type="transmembrane region" description="Helical" evidence="10">
    <location>
        <begin position="315"/>
        <end position="335"/>
    </location>
</feature>
<feature type="transmembrane region" description="Helical" evidence="10">
    <location>
        <begin position="350"/>
        <end position="374"/>
    </location>
</feature>
<evidence type="ECO:0000256" key="10">
    <source>
        <dbReference type="SAM" id="Phobius"/>
    </source>
</evidence>
<dbReference type="EMBL" id="NVVJ01000045">
    <property type="protein sequence ID" value="PCJ23058.1"/>
    <property type="molecule type" value="Genomic_DNA"/>
</dbReference>